<dbReference type="PROSITE" id="PS50003">
    <property type="entry name" value="PH_DOMAIN"/>
    <property type="match status" value="1"/>
</dbReference>
<sequence>MTTTQLPTLISSPLNILTLQDVILDSPIFRSNVEQVADQADLFEKWLDGFVRVLKSYVDSLSKTNTQTSLLCKQLVPEKNDYNFICNSQIAGQVINGFAGALETGLSAKVKLVNDLDETLLQPLQHLLKNDMKEFKDMRRTFEKSLDKYENHLSRYSNLSKQKEPSSLREDAFQMFDIQKTYIHASGTYFMQLITIKSKVEHLLVDCFSDGLTEHLDHLNESLQSQASARGMIPGWRQWLDESKATCASQLKRIQESTRALEDAHIRQIRPHRSLKRYSTSNNDQMVAITNSSTFESLSDDGNDPDSPAANNPKMSSSTSLPSTPLGCEVDSSQPVKSSSSTSSLLSDSSLSQPSRHVKQGYLFSRIVVGKPSRYSWVRRWFFLKDGWFGQYTVSTVNKVKGTMTINDRIPTNASCECRIYTDIDRRFCFEVTGSETSFFLQSETEQDMQQWLWAIERAKEYSGKEDTAAMNDLNIPRALLSPKANMTIRKSANDQSQLLVSLSVSPPTITSSTEKITNTKSIAQATDYLVNDLSTVSALTSLMVRESTSNPTVNADTDYSDKDSNTTSDAQVPSSQPATASSSEEKPNDDIPNQQPQEQQQQQQQPVERQSSTASSSWSMPWLMSGINVLSSSSVDTHGEPKVIVVWPNKVESDAPKVKLDDYSDDLLAGQRELRRYFACVPEDEIVMDVFSASLYRQPKHRNRRDSLDDGAKSGGIDKPEPPNQNMNDLGNGYSGTVYMSQKSLWFYSCRMMTCLNAVVIPYGSIKTIRLEKILSANSQGMLMYIDTKSNPSISYCFGVWLDSAELIAERLRVVTENAKRQTKMDDQVLFDIIRCTTIGKIRSKTPTSQVIAITTSNTAVTPLTVQAQSRLTTEPQATLDHTDNDGNNSPTPSALSSLSDSSNHVTTKLTLERQQQNASPAAGALTAAMEAANESRTTEFESKPPRPRKKSKNLGDSKDTSLMTQNPVKPVTCNCDDHLDKVEADLELPISARRAYEFLAGTSCWEQLNKAKGNSAPSPSKWENDDTGTMERILNYTMPSPMARGKEAEVIETQQVLRNENGLCYVILVTTKAPTLPYADAFIPMIKLCITYNSPTTCRLVCSIGVKWLKSIMVKGKLKSMVNRAAIKGMSETIAALTPIVEQTAAQEKRGGQEKQQMTAASEKDGSTKLLPNINTSNIPASSGGQKGDTKQNVEIGKWNILGDTALSPRWFVIFVSVALLLLLYPTWLMERVGLSPSTLEVVSTPFSTQSMGNVSWRAVHLSDLEPLVNGKDTEVNRSNSSAYQAFKSSRSDIGVWNYRWFSIRHRLTAAELTFTREQLAVIRYELLMAFKMLNGMEQRLLESEYWNWLLDQQSRCHLAPLDNQDNEDSTSATHSLCNEINAEIGQADLEFY</sequence>
<evidence type="ECO:0000256" key="6">
    <source>
        <dbReference type="ARBA" id="ARBA00023136"/>
    </source>
</evidence>
<comment type="subcellular location">
    <subcellularLocation>
        <location evidence="1">Membrane</location>
    </subcellularLocation>
</comment>
<evidence type="ECO:0000259" key="8">
    <source>
        <dbReference type="PROSITE" id="PS50003"/>
    </source>
</evidence>
<dbReference type="InterPro" id="IPR001849">
    <property type="entry name" value="PH_domain"/>
</dbReference>
<feature type="compositionally biased region" description="Low complexity" evidence="7">
    <location>
        <begin position="316"/>
        <end position="352"/>
    </location>
</feature>
<feature type="region of interest" description="Disordered" evidence="7">
    <location>
        <begin position="295"/>
        <end position="352"/>
    </location>
</feature>
<dbReference type="GO" id="GO:0046872">
    <property type="term" value="F:metal ion binding"/>
    <property type="evidence" value="ECO:0007669"/>
    <property type="project" value="UniProtKB-KW"/>
</dbReference>
<dbReference type="InterPro" id="IPR027267">
    <property type="entry name" value="AH/BAR_dom_sf"/>
</dbReference>
<dbReference type="EMBL" id="MCGE01000011">
    <property type="protein sequence ID" value="ORZ16542.1"/>
    <property type="molecule type" value="Genomic_DNA"/>
</dbReference>
<evidence type="ECO:0000256" key="5">
    <source>
        <dbReference type="ARBA" id="ARBA00022989"/>
    </source>
</evidence>
<dbReference type="InterPro" id="IPR045258">
    <property type="entry name" value="ACAP1/2/3-like"/>
</dbReference>
<dbReference type="Pfam" id="PF00169">
    <property type="entry name" value="PH"/>
    <property type="match status" value="1"/>
</dbReference>
<feature type="compositionally biased region" description="Basic and acidic residues" evidence="7">
    <location>
        <begin position="706"/>
        <end position="722"/>
    </location>
</feature>
<dbReference type="InterPro" id="IPR011993">
    <property type="entry name" value="PH-like_dom_sf"/>
</dbReference>
<keyword evidence="5" id="KW-1133">Transmembrane helix</keyword>
<keyword evidence="2" id="KW-0812">Transmembrane</keyword>
<evidence type="ECO:0000256" key="3">
    <source>
        <dbReference type="ARBA" id="ARBA00022723"/>
    </source>
</evidence>
<feature type="domain" description="PH" evidence="8">
    <location>
        <begin position="356"/>
        <end position="461"/>
    </location>
</feature>
<dbReference type="SUPFAM" id="SSF50729">
    <property type="entry name" value="PH domain-like"/>
    <property type="match status" value="1"/>
</dbReference>
<dbReference type="Pfam" id="PF16746">
    <property type="entry name" value="BAR_3"/>
    <property type="match status" value="1"/>
</dbReference>
<feature type="compositionally biased region" description="Polar residues" evidence="7">
    <location>
        <begin position="549"/>
        <end position="558"/>
    </location>
</feature>
<name>A0A1X2IHN6_9FUNG</name>
<feature type="region of interest" description="Disordered" evidence="7">
    <location>
        <begin position="549"/>
        <end position="619"/>
    </location>
</feature>
<reference evidence="10 11" key="1">
    <citation type="submission" date="2016-07" db="EMBL/GenBank/DDBJ databases">
        <title>Pervasive Adenine N6-methylation of Active Genes in Fungi.</title>
        <authorList>
            <consortium name="DOE Joint Genome Institute"/>
            <person name="Mondo S.J."/>
            <person name="Dannebaum R.O."/>
            <person name="Kuo R.C."/>
            <person name="Labutti K."/>
            <person name="Haridas S."/>
            <person name="Kuo A."/>
            <person name="Salamov A."/>
            <person name="Ahrendt S.R."/>
            <person name="Lipzen A."/>
            <person name="Sullivan W."/>
            <person name="Andreopoulos W.B."/>
            <person name="Clum A."/>
            <person name="Lindquist E."/>
            <person name="Daum C."/>
            <person name="Ramamoorthy G.K."/>
            <person name="Gryganskyi A."/>
            <person name="Culley D."/>
            <person name="Magnuson J.K."/>
            <person name="James T.Y."/>
            <person name="O'Malley M.A."/>
            <person name="Stajich J.E."/>
            <person name="Spatafora J.W."/>
            <person name="Visel A."/>
            <person name="Grigoriev I.V."/>
        </authorList>
    </citation>
    <scope>NUCLEOTIDE SEQUENCE [LARGE SCALE GENOMIC DNA]</scope>
    <source>
        <strain evidence="10 11">NRRL 1336</strain>
    </source>
</reference>
<dbReference type="PROSITE" id="PS51778">
    <property type="entry name" value="VAST"/>
    <property type="match status" value="1"/>
</dbReference>
<dbReference type="InterPro" id="IPR031968">
    <property type="entry name" value="VASt"/>
</dbReference>
<feature type="compositionally biased region" description="Low complexity" evidence="7">
    <location>
        <begin position="923"/>
        <end position="934"/>
    </location>
</feature>
<dbReference type="GO" id="GO:0016020">
    <property type="term" value="C:membrane"/>
    <property type="evidence" value="ECO:0007669"/>
    <property type="project" value="UniProtKB-SubCell"/>
</dbReference>
<evidence type="ECO:0000256" key="4">
    <source>
        <dbReference type="ARBA" id="ARBA00022833"/>
    </source>
</evidence>
<dbReference type="PANTHER" id="PTHR23180">
    <property type="entry name" value="CENTAURIN/ARF"/>
    <property type="match status" value="1"/>
</dbReference>
<dbReference type="SUPFAM" id="SSF103657">
    <property type="entry name" value="BAR/IMD domain-like"/>
    <property type="match status" value="1"/>
</dbReference>
<feature type="region of interest" description="Disordered" evidence="7">
    <location>
        <begin position="703"/>
        <end position="731"/>
    </location>
</feature>
<feature type="compositionally biased region" description="Low complexity" evidence="7">
    <location>
        <begin position="891"/>
        <end position="904"/>
    </location>
</feature>
<feature type="compositionally biased region" description="Polar residues" evidence="7">
    <location>
        <begin position="566"/>
        <end position="583"/>
    </location>
</feature>
<proteinExistence type="predicted"/>
<organism evidence="10 11">
    <name type="scientific">Absidia repens</name>
    <dbReference type="NCBI Taxonomy" id="90262"/>
    <lineage>
        <taxon>Eukaryota</taxon>
        <taxon>Fungi</taxon>
        <taxon>Fungi incertae sedis</taxon>
        <taxon>Mucoromycota</taxon>
        <taxon>Mucoromycotina</taxon>
        <taxon>Mucoromycetes</taxon>
        <taxon>Mucorales</taxon>
        <taxon>Cunninghamellaceae</taxon>
        <taxon>Absidia</taxon>
    </lineage>
</organism>
<keyword evidence="6" id="KW-0472">Membrane</keyword>
<dbReference type="GO" id="GO:0005737">
    <property type="term" value="C:cytoplasm"/>
    <property type="evidence" value="ECO:0007669"/>
    <property type="project" value="InterPro"/>
</dbReference>
<evidence type="ECO:0000313" key="10">
    <source>
        <dbReference type="EMBL" id="ORZ16542.1"/>
    </source>
</evidence>
<dbReference type="Gene3D" id="1.20.1270.60">
    <property type="entry name" value="Arfaptin homology (AH) domain/BAR domain"/>
    <property type="match status" value="1"/>
</dbReference>
<feature type="region of interest" description="Disordered" evidence="7">
    <location>
        <begin position="1147"/>
        <end position="1169"/>
    </location>
</feature>
<keyword evidence="4" id="KW-0862">Zinc</keyword>
<keyword evidence="11" id="KW-1185">Reference proteome</keyword>
<dbReference type="InterPro" id="IPR004148">
    <property type="entry name" value="BAR_dom"/>
</dbReference>
<dbReference type="PANTHER" id="PTHR23180:SF160">
    <property type="entry name" value="ADP-RIBOSYLATION FACTOR GTPASE-ACTIVATING PROTEIN EFFECTOR PROTEIN 1"/>
    <property type="match status" value="1"/>
</dbReference>
<feature type="region of interest" description="Disordered" evidence="7">
    <location>
        <begin position="879"/>
        <end position="967"/>
    </location>
</feature>
<feature type="compositionally biased region" description="Polar residues" evidence="7">
    <location>
        <begin position="905"/>
        <end position="921"/>
    </location>
</feature>
<dbReference type="STRING" id="90262.A0A1X2IHN6"/>
<feature type="compositionally biased region" description="Low complexity" evidence="7">
    <location>
        <begin position="595"/>
        <end position="619"/>
    </location>
</feature>
<evidence type="ECO:0000256" key="1">
    <source>
        <dbReference type="ARBA" id="ARBA00004370"/>
    </source>
</evidence>
<feature type="domain" description="VASt" evidence="9">
    <location>
        <begin position="981"/>
        <end position="1151"/>
    </location>
</feature>
<keyword evidence="3" id="KW-0479">Metal-binding</keyword>
<evidence type="ECO:0000313" key="11">
    <source>
        <dbReference type="Proteomes" id="UP000193560"/>
    </source>
</evidence>
<gene>
    <name evidence="10" type="ORF">BCR42DRAFT_37851</name>
</gene>
<comment type="caution">
    <text evidence="10">The sequence shown here is derived from an EMBL/GenBank/DDBJ whole genome shotgun (WGS) entry which is preliminary data.</text>
</comment>
<evidence type="ECO:0000256" key="2">
    <source>
        <dbReference type="ARBA" id="ARBA00022692"/>
    </source>
</evidence>
<dbReference type="Gene3D" id="2.30.29.30">
    <property type="entry name" value="Pleckstrin-homology domain (PH domain)/Phosphotyrosine-binding domain (PTB)"/>
    <property type="match status" value="1"/>
</dbReference>
<dbReference type="Proteomes" id="UP000193560">
    <property type="component" value="Unassembled WGS sequence"/>
</dbReference>
<dbReference type="Pfam" id="PF16016">
    <property type="entry name" value="VASt"/>
    <property type="match status" value="1"/>
</dbReference>
<dbReference type="GO" id="GO:0005096">
    <property type="term" value="F:GTPase activator activity"/>
    <property type="evidence" value="ECO:0007669"/>
    <property type="project" value="InterPro"/>
</dbReference>
<evidence type="ECO:0000259" key="9">
    <source>
        <dbReference type="PROSITE" id="PS51778"/>
    </source>
</evidence>
<accession>A0A1X2IHN6</accession>
<dbReference type="SMART" id="SM00233">
    <property type="entry name" value="PH"/>
    <property type="match status" value="1"/>
</dbReference>
<protein>
    <submittedName>
        <fullName evidence="10">Uncharacterized protein</fullName>
    </submittedName>
</protein>
<dbReference type="OrthoDB" id="10070851at2759"/>
<evidence type="ECO:0000256" key="7">
    <source>
        <dbReference type="SAM" id="MobiDB-lite"/>
    </source>
</evidence>